<dbReference type="PROSITE" id="PS50823">
    <property type="entry name" value="KH_TYPE_2"/>
    <property type="match status" value="1"/>
</dbReference>
<organism evidence="10 11">
    <name type="scientific">Cafeteria roenbergensis</name>
    <name type="common">Marine flagellate</name>
    <dbReference type="NCBI Taxonomy" id="33653"/>
    <lineage>
        <taxon>Eukaryota</taxon>
        <taxon>Sar</taxon>
        <taxon>Stramenopiles</taxon>
        <taxon>Bigyra</taxon>
        <taxon>Opalozoa</taxon>
        <taxon>Bicosoecida</taxon>
        <taxon>Cafeteriaceae</taxon>
        <taxon>Cafeteria</taxon>
    </lineage>
</organism>
<evidence type="ECO:0000313" key="11">
    <source>
        <dbReference type="Proteomes" id="UP000324907"/>
    </source>
</evidence>
<dbReference type="InterPro" id="IPR004044">
    <property type="entry name" value="KH_dom_type_2"/>
</dbReference>
<comment type="similarity">
    <text evidence="1">Belongs to the universal ribosomal protein uS3 family.</text>
</comment>
<dbReference type="FunFam" id="3.30.1140.32:FF:000013">
    <property type="entry name" value="40S ribosomal protein S3"/>
    <property type="match status" value="1"/>
</dbReference>
<evidence type="ECO:0000256" key="3">
    <source>
        <dbReference type="ARBA" id="ARBA00022980"/>
    </source>
</evidence>
<dbReference type="AlphaFoldDB" id="A0A5A8E1K8"/>
<evidence type="ECO:0000313" key="10">
    <source>
        <dbReference type="EMBL" id="KAA0171655.1"/>
    </source>
</evidence>
<dbReference type="GO" id="GO:0006412">
    <property type="term" value="P:translation"/>
    <property type="evidence" value="ECO:0007669"/>
    <property type="project" value="InterPro"/>
</dbReference>
<dbReference type="EMBL" id="VLTL01000005">
    <property type="protein sequence ID" value="KAA0171655.1"/>
    <property type="molecule type" value="Genomic_DNA"/>
</dbReference>
<sequence length="283" mass="30481">MLAEAGRRRPTPSSPASFSIMATAKKDLLSKKRLFVKNGLRDAELNEFFTRELADAGYAGVEVRDSPMRTDIIVRATRPQDVLGEKGRRIRELASMVQKRFKFEEGQVELLAERVANRALCAEAQAESIRFKLLSGLAVRRACNGVIKGVMDEGAKGCEVVVTGKLRGGRAKAMKFREGYMIKTGHSNRIYVKEAVRHVLMRQGVLGVKVRIMLPQDPEGRQGPKEPLADIVTVHTPKDEDVMPVPAKVPAKPHGAGFAAGPGAAVAAAPPATGAAPPAAPMA</sequence>
<dbReference type="NCBIfam" id="TIGR01008">
    <property type="entry name" value="uS3_euk_arch"/>
    <property type="match status" value="1"/>
</dbReference>
<dbReference type="GO" id="GO:0022627">
    <property type="term" value="C:cytosolic small ribosomal subunit"/>
    <property type="evidence" value="ECO:0007669"/>
    <property type="project" value="TreeGrafter"/>
</dbReference>
<reference evidence="10 11" key="1">
    <citation type="submission" date="2019-07" db="EMBL/GenBank/DDBJ databases">
        <title>Genomes of Cafeteria roenbergensis.</title>
        <authorList>
            <person name="Fischer M.G."/>
            <person name="Hackl T."/>
            <person name="Roman M."/>
        </authorList>
    </citation>
    <scope>NUCLEOTIDE SEQUENCE [LARGE SCALE GENOMIC DNA]</scope>
    <source>
        <strain evidence="10 11">RCC970-E3</strain>
    </source>
</reference>
<keyword evidence="3" id="KW-0689">Ribosomal protein</keyword>
<dbReference type="SUPFAM" id="SSF54821">
    <property type="entry name" value="Ribosomal protein S3 C-terminal domain"/>
    <property type="match status" value="1"/>
</dbReference>
<evidence type="ECO:0000256" key="4">
    <source>
        <dbReference type="ARBA" id="ARBA00023274"/>
    </source>
</evidence>
<name>A0A5A8E1K8_CAFRO</name>
<evidence type="ECO:0000256" key="2">
    <source>
        <dbReference type="ARBA" id="ARBA00022884"/>
    </source>
</evidence>
<dbReference type="GO" id="GO:0005634">
    <property type="term" value="C:nucleus"/>
    <property type="evidence" value="ECO:0007669"/>
    <property type="project" value="TreeGrafter"/>
</dbReference>
<feature type="region of interest" description="Disordered" evidence="8">
    <location>
        <begin position="259"/>
        <end position="283"/>
    </location>
</feature>
<dbReference type="PANTHER" id="PTHR11760:SF32">
    <property type="entry name" value="SMALL RIBOSOMAL SUBUNIT PROTEIN US3"/>
    <property type="match status" value="1"/>
</dbReference>
<dbReference type="GO" id="GO:0003735">
    <property type="term" value="F:structural constituent of ribosome"/>
    <property type="evidence" value="ECO:0007669"/>
    <property type="project" value="InterPro"/>
</dbReference>
<dbReference type="InterPro" id="IPR009019">
    <property type="entry name" value="KH_sf_prok-type"/>
</dbReference>
<accession>A0A5A8E1K8</accession>
<evidence type="ECO:0000259" key="9">
    <source>
        <dbReference type="PROSITE" id="PS50823"/>
    </source>
</evidence>
<dbReference type="Gene3D" id="3.30.300.20">
    <property type="match status" value="1"/>
</dbReference>
<comment type="caution">
    <text evidence="10">The sequence shown here is derived from an EMBL/GenBank/DDBJ whole genome shotgun (WGS) entry which is preliminary data.</text>
</comment>
<dbReference type="SUPFAM" id="SSF54814">
    <property type="entry name" value="Prokaryotic type KH domain (KH-domain type II)"/>
    <property type="match status" value="1"/>
</dbReference>
<feature type="compositionally biased region" description="Low complexity" evidence="8">
    <location>
        <begin position="259"/>
        <end position="277"/>
    </location>
</feature>
<feature type="domain" description="KH type-2" evidence="9">
    <location>
        <begin position="45"/>
        <end position="116"/>
    </location>
</feature>
<protein>
    <recommendedName>
        <fullName evidence="5">Small ribosomal subunit protein uS3</fullName>
    </recommendedName>
    <alternativeName>
        <fullName evidence="6">40S ribosomal protein S3</fullName>
    </alternativeName>
</protein>
<dbReference type="Gene3D" id="3.30.1140.32">
    <property type="entry name" value="Ribosomal protein S3, C-terminal domain"/>
    <property type="match status" value="1"/>
</dbReference>
<dbReference type="Pfam" id="PF07650">
    <property type="entry name" value="KH_2"/>
    <property type="match status" value="1"/>
</dbReference>
<dbReference type="InterPro" id="IPR001351">
    <property type="entry name" value="Ribosomal_uS3_C"/>
</dbReference>
<dbReference type="InterPro" id="IPR005703">
    <property type="entry name" value="Ribosomal_uS3_euk/arc"/>
</dbReference>
<dbReference type="Proteomes" id="UP000324907">
    <property type="component" value="Unassembled WGS sequence"/>
</dbReference>
<dbReference type="NCBIfam" id="NF003219">
    <property type="entry name" value="PRK04191.1"/>
    <property type="match status" value="1"/>
</dbReference>
<evidence type="ECO:0000256" key="1">
    <source>
        <dbReference type="ARBA" id="ARBA00010761"/>
    </source>
</evidence>
<dbReference type="CDD" id="cd02413">
    <property type="entry name" value="KH-II_40S_S3"/>
    <property type="match status" value="1"/>
</dbReference>
<keyword evidence="4" id="KW-0687">Ribonucleoprotein</keyword>
<dbReference type="InterPro" id="IPR015946">
    <property type="entry name" value="KH_dom-like_a/b"/>
</dbReference>
<dbReference type="PANTHER" id="PTHR11760">
    <property type="entry name" value="30S/40S RIBOSOMAL PROTEIN S3"/>
    <property type="match status" value="1"/>
</dbReference>
<dbReference type="InterPro" id="IPR036419">
    <property type="entry name" value="Ribosomal_S3_C_sf"/>
</dbReference>
<dbReference type="InterPro" id="IPR057258">
    <property type="entry name" value="Ribosomal_uS3"/>
</dbReference>
<keyword evidence="2 7" id="KW-0694">RNA-binding</keyword>
<gene>
    <name evidence="10" type="ORF">FNF28_00588</name>
</gene>
<proteinExistence type="inferred from homology"/>
<evidence type="ECO:0000256" key="8">
    <source>
        <dbReference type="SAM" id="MobiDB-lite"/>
    </source>
</evidence>
<evidence type="ECO:0000256" key="5">
    <source>
        <dbReference type="ARBA" id="ARBA00035257"/>
    </source>
</evidence>
<dbReference type="GO" id="GO:0003723">
    <property type="term" value="F:RNA binding"/>
    <property type="evidence" value="ECO:0007669"/>
    <property type="project" value="UniProtKB-UniRule"/>
</dbReference>
<evidence type="ECO:0000256" key="7">
    <source>
        <dbReference type="PROSITE-ProRule" id="PRU00118"/>
    </source>
</evidence>
<dbReference type="FunFam" id="3.30.300.20:FF:000006">
    <property type="entry name" value="40S ribosomal protein S3"/>
    <property type="match status" value="1"/>
</dbReference>
<dbReference type="Pfam" id="PF00189">
    <property type="entry name" value="Ribosomal_S3_C"/>
    <property type="match status" value="1"/>
</dbReference>
<evidence type="ECO:0000256" key="6">
    <source>
        <dbReference type="ARBA" id="ARBA00035408"/>
    </source>
</evidence>